<dbReference type="NCBIfam" id="TIGR01484">
    <property type="entry name" value="HAD-SF-IIB"/>
    <property type="match status" value="1"/>
</dbReference>
<name>A0ABQ6YX94_9ENTE</name>
<evidence type="ECO:0000313" key="1">
    <source>
        <dbReference type="EMBL" id="KAF1302450.1"/>
    </source>
</evidence>
<comment type="caution">
    <text evidence="1">The sequence shown here is derived from an EMBL/GenBank/DDBJ whole genome shotgun (WGS) entry which is preliminary data.</text>
</comment>
<protein>
    <submittedName>
        <fullName evidence="1">Uncharacterized protein</fullName>
    </submittedName>
</protein>
<dbReference type="InterPro" id="IPR036412">
    <property type="entry name" value="HAD-like_sf"/>
</dbReference>
<organism evidence="1 2">
    <name type="scientific">Candidatus Enterococcus willemsii</name>
    <dbReference type="NCBI Taxonomy" id="1857215"/>
    <lineage>
        <taxon>Bacteria</taxon>
        <taxon>Bacillati</taxon>
        <taxon>Bacillota</taxon>
        <taxon>Bacilli</taxon>
        <taxon>Lactobacillales</taxon>
        <taxon>Enterococcaceae</taxon>
        <taxon>Enterococcus</taxon>
    </lineage>
</organism>
<keyword evidence="2" id="KW-1185">Reference proteome</keyword>
<dbReference type="PANTHER" id="PTHR10000:SF53">
    <property type="entry name" value="5-AMINO-6-(5-PHOSPHO-D-RIBITYLAMINO)URACIL PHOSPHATASE YBJI-RELATED"/>
    <property type="match status" value="1"/>
</dbReference>
<dbReference type="RefSeq" id="WP_161902851.1">
    <property type="nucleotide sequence ID" value="NZ_MAEL01000052.1"/>
</dbReference>
<dbReference type="SUPFAM" id="SSF56784">
    <property type="entry name" value="HAD-like"/>
    <property type="match status" value="1"/>
</dbReference>
<proteinExistence type="predicted"/>
<sequence>MKNVFVSDMDGTFLRDDKTYDTDFFAQLHEQINHAEDQFIVATGNNFARVKDIFPTHSISAIAENGAALYIDDQLIHATSIANEKVTSFLTALEQLALPIRLLILSSTTRSYTTDNYQPHMTEKTLFFYKNLQFIPTFKAIKEPIIKISLKVEPELLAETTVKLQEAFGSWLTILPSGFQAIDILAHACDKGTGLKKLLAHSKMQPQQIVAFGNERNDLPLFHASDQRLAVANACELLKEQADKIIPSNQEQGVLTEIATFYHTNDNH</sequence>
<dbReference type="Gene3D" id="3.40.50.1000">
    <property type="entry name" value="HAD superfamily/HAD-like"/>
    <property type="match status" value="1"/>
</dbReference>
<dbReference type="PANTHER" id="PTHR10000">
    <property type="entry name" value="PHOSPHOSERINE PHOSPHATASE"/>
    <property type="match status" value="1"/>
</dbReference>
<dbReference type="InterPro" id="IPR023214">
    <property type="entry name" value="HAD_sf"/>
</dbReference>
<dbReference type="SFLD" id="SFLDG01140">
    <property type="entry name" value="C2.B:_Phosphomannomutase_and_P"/>
    <property type="match status" value="1"/>
</dbReference>
<reference evidence="1 2" key="1">
    <citation type="submission" date="2016-06" db="EMBL/GenBank/DDBJ databases">
        <title>Four novel species of enterococci isolated from chicken manure.</title>
        <authorList>
            <person name="Van Tyne D."/>
        </authorList>
    </citation>
    <scope>NUCLEOTIDE SEQUENCE [LARGE SCALE GENOMIC DNA]</scope>
    <source>
        <strain evidence="1 2">CU12B</strain>
    </source>
</reference>
<dbReference type="EMBL" id="MAEL01000052">
    <property type="protein sequence ID" value="KAF1302450.1"/>
    <property type="molecule type" value="Genomic_DNA"/>
</dbReference>
<dbReference type="InterPro" id="IPR006379">
    <property type="entry name" value="HAD-SF_hydro_IIB"/>
</dbReference>
<dbReference type="Gene3D" id="3.30.1240.10">
    <property type="match status" value="1"/>
</dbReference>
<dbReference type="SFLD" id="SFLDS00003">
    <property type="entry name" value="Haloacid_Dehalogenase"/>
    <property type="match status" value="1"/>
</dbReference>
<evidence type="ECO:0000313" key="2">
    <source>
        <dbReference type="Proteomes" id="UP000782705"/>
    </source>
</evidence>
<accession>A0ABQ6YX94</accession>
<dbReference type="Proteomes" id="UP000782705">
    <property type="component" value="Unassembled WGS sequence"/>
</dbReference>
<dbReference type="Pfam" id="PF08282">
    <property type="entry name" value="Hydrolase_3"/>
    <property type="match status" value="1"/>
</dbReference>
<gene>
    <name evidence="1" type="ORF">BAU17_09360</name>
</gene>